<dbReference type="KEGG" id="sti:Sthe_2501"/>
<dbReference type="AlphaFoldDB" id="D1CAW9"/>
<evidence type="ECO:0000256" key="1">
    <source>
        <dbReference type="ARBA" id="ARBA00023002"/>
    </source>
</evidence>
<keyword evidence="4" id="KW-1185">Reference proteome</keyword>
<dbReference type="NCBIfam" id="TIGR03618">
    <property type="entry name" value="Rv1155_F420"/>
    <property type="match status" value="1"/>
</dbReference>
<dbReference type="Gene3D" id="2.30.110.10">
    <property type="entry name" value="Electron Transport, Fmn-binding Protein, Chain A"/>
    <property type="match status" value="1"/>
</dbReference>
<keyword evidence="1" id="KW-0560">Oxidoreductase</keyword>
<dbReference type="HOGENOM" id="CLU_123922_5_0_0"/>
<dbReference type="STRING" id="479434.Sthe_2501"/>
<evidence type="ECO:0000313" key="3">
    <source>
        <dbReference type="EMBL" id="ACZ39916.1"/>
    </source>
</evidence>
<dbReference type="InterPro" id="IPR012349">
    <property type="entry name" value="Split_barrel_FMN-bd"/>
</dbReference>
<dbReference type="GO" id="GO:0005829">
    <property type="term" value="C:cytosol"/>
    <property type="evidence" value="ECO:0007669"/>
    <property type="project" value="TreeGrafter"/>
</dbReference>
<dbReference type="Pfam" id="PF01243">
    <property type="entry name" value="PNPOx_N"/>
    <property type="match status" value="1"/>
</dbReference>
<reference evidence="4" key="1">
    <citation type="submission" date="2009-11" db="EMBL/GenBank/DDBJ databases">
        <title>The complete chromosome 2 of Sphaerobacter thermophilus DSM 20745.</title>
        <authorList>
            <person name="Lucas S."/>
            <person name="Copeland A."/>
            <person name="Lapidus A."/>
            <person name="Glavina del Rio T."/>
            <person name="Dalin E."/>
            <person name="Tice H."/>
            <person name="Bruce D."/>
            <person name="Goodwin L."/>
            <person name="Pitluck S."/>
            <person name="Kyrpides N."/>
            <person name="Mavromatis K."/>
            <person name="Ivanova N."/>
            <person name="Mikhailova N."/>
            <person name="LaButti K.M."/>
            <person name="Clum A."/>
            <person name="Sun H.I."/>
            <person name="Brettin T."/>
            <person name="Detter J.C."/>
            <person name="Han C."/>
            <person name="Larimer F."/>
            <person name="Land M."/>
            <person name="Hauser L."/>
            <person name="Markowitz V."/>
            <person name="Cheng J.F."/>
            <person name="Hugenholtz P."/>
            <person name="Woyke T."/>
            <person name="Wu D."/>
            <person name="Steenblock K."/>
            <person name="Schneider S."/>
            <person name="Pukall R."/>
            <person name="Goeker M."/>
            <person name="Klenk H.P."/>
            <person name="Eisen J.A."/>
        </authorList>
    </citation>
    <scope>NUCLEOTIDE SEQUENCE [LARGE SCALE GENOMIC DNA]</scope>
    <source>
        <strain evidence="4">ATCC 49802 / DSM 20745 / S 6022</strain>
    </source>
</reference>
<dbReference type="SUPFAM" id="SSF50475">
    <property type="entry name" value="FMN-binding split barrel"/>
    <property type="match status" value="1"/>
</dbReference>
<dbReference type="EMBL" id="CP001824">
    <property type="protein sequence ID" value="ACZ39916.1"/>
    <property type="molecule type" value="Genomic_DNA"/>
</dbReference>
<dbReference type="Proteomes" id="UP000002027">
    <property type="component" value="Chromosome 2"/>
</dbReference>
<dbReference type="InParanoid" id="D1CAW9"/>
<dbReference type="OrthoDB" id="159904at2"/>
<dbReference type="PANTHER" id="PTHR35176:SF6">
    <property type="entry name" value="HEME OXYGENASE HI_0854-RELATED"/>
    <property type="match status" value="1"/>
</dbReference>
<evidence type="ECO:0000313" key="4">
    <source>
        <dbReference type="Proteomes" id="UP000002027"/>
    </source>
</evidence>
<dbReference type="InterPro" id="IPR052019">
    <property type="entry name" value="F420H2_bilvrd_red/Heme_oxyg"/>
</dbReference>
<accession>D1CAW9</accession>
<dbReference type="RefSeq" id="WP_012872956.1">
    <property type="nucleotide sequence ID" value="NC_013524.1"/>
</dbReference>
<name>D1CAW9_SPHTD</name>
<dbReference type="eggNOG" id="COG3467">
    <property type="taxonomic scope" value="Bacteria"/>
</dbReference>
<gene>
    <name evidence="3" type="ordered locus">Sthe_2501</name>
</gene>
<reference evidence="3 4" key="2">
    <citation type="journal article" date="2010" name="Stand. Genomic Sci.">
        <title>Complete genome sequence of Desulfohalobium retbaense type strain (HR(100)).</title>
        <authorList>
            <person name="Spring S."/>
            <person name="Nolan M."/>
            <person name="Lapidus A."/>
            <person name="Glavina Del Rio T."/>
            <person name="Copeland A."/>
            <person name="Tice H."/>
            <person name="Cheng J.F."/>
            <person name="Lucas S."/>
            <person name="Land M."/>
            <person name="Chen F."/>
            <person name="Bruce D."/>
            <person name="Goodwin L."/>
            <person name="Pitluck S."/>
            <person name="Ivanova N."/>
            <person name="Mavromatis K."/>
            <person name="Mikhailova N."/>
            <person name="Pati A."/>
            <person name="Chen A."/>
            <person name="Palaniappan K."/>
            <person name="Hauser L."/>
            <person name="Chang Y.J."/>
            <person name="Jeffries C.D."/>
            <person name="Munk C."/>
            <person name="Kiss H."/>
            <person name="Chain P."/>
            <person name="Han C."/>
            <person name="Brettin T."/>
            <person name="Detter J.C."/>
            <person name="Schuler E."/>
            <person name="Goker M."/>
            <person name="Rohde M."/>
            <person name="Bristow J."/>
            <person name="Eisen J.A."/>
            <person name="Markowitz V."/>
            <person name="Hugenholtz P."/>
            <person name="Kyrpides N.C."/>
            <person name="Klenk H.P."/>
        </authorList>
    </citation>
    <scope>NUCLEOTIDE SEQUENCE [LARGE SCALE GENOMIC DNA]</scope>
    <source>
        <strain evidence="4">ATCC 49802 / DSM 20745 / S 6022</strain>
    </source>
</reference>
<proteinExistence type="predicted"/>
<dbReference type="InterPro" id="IPR011576">
    <property type="entry name" value="Pyridox_Oxase_N"/>
</dbReference>
<dbReference type="InterPro" id="IPR019920">
    <property type="entry name" value="F420-binding_dom_put"/>
</dbReference>
<dbReference type="PANTHER" id="PTHR35176">
    <property type="entry name" value="HEME OXYGENASE HI_0854-RELATED"/>
    <property type="match status" value="1"/>
</dbReference>
<protein>
    <submittedName>
        <fullName evidence="3">PPOX class putative F420-dependent enzyme</fullName>
    </submittedName>
</protein>
<organism evidence="3 4">
    <name type="scientific">Sphaerobacter thermophilus (strain ATCC 49802 / DSM 20745 / KCCM 41009 / NCIMB 13125 / S 6022)</name>
    <dbReference type="NCBI Taxonomy" id="479434"/>
    <lineage>
        <taxon>Bacteria</taxon>
        <taxon>Pseudomonadati</taxon>
        <taxon>Thermomicrobiota</taxon>
        <taxon>Thermomicrobia</taxon>
        <taxon>Sphaerobacterales</taxon>
        <taxon>Sphaerobacterineae</taxon>
        <taxon>Sphaerobacteraceae</taxon>
        <taxon>Sphaerobacter</taxon>
    </lineage>
</organism>
<feature type="domain" description="Pyridoxamine 5'-phosphate oxidase N-terminal" evidence="2">
    <location>
        <begin position="2"/>
        <end position="126"/>
    </location>
</feature>
<dbReference type="GO" id="GO:0016627">
    <property type="term" value="F:oxidoreductase activity, acting on the CH-CH group of donors"/>
    <property type="evidence" value="ECO:0007669"/>
    <property type="project" value="TreeGrafter"/>
</dbReference>
<dbReference type="GO" id="GO:0070967">
    <property type="term" value="F:coenzyme F420 binding"/>
    <property type="evidence" value="ECO:0007669"/>
    <property type="project" value="TreeGrafter"/>
</dbReference>
<evidence type="ECO:0000259" key="2">
    <source>
        <dbReference type="Pfam" id="PF01243"/>
    </source>
</evidence>
<sequence>MMSEAVRAFLNEPRFAVLATIGADGAPHQSVMWYELRGNTIMMNTSEGRVKSANLRRDPRVSICVEDGYRYVTITGRAELVDDQEIAQADIAALAHRYHDPETAERQVAEFRRQKRITLHISIDRVSAHGF</sequence>